<dbReference type="EMBL" id="CP134190">
    <property type="protein sequence ID" value="WPB06572.1"/>
    <property type="molecule type" value="Genomic_DNA"/>
</dbReference>
<evidence type="ECO:0000256" key="2">
    <source>
        <dbReference type="ARBA" id="ARBA00022833"/>
    </source>
</evidence>
<dbReference type="GO" id="GO:0006351">
    <property type="term" value="P:DNA-templated transcription"/>
    <property type="evidence" value="ECO:0007669"/>
    <property type="project" value="InterPro"/>
</dbReference>
<dbReference type="Pfam" id="PF04082">
    <property type="entry name" value="Fungal_trans"/>
    <property type="match status" value="1"/>
</dbReference>
<keyword evidence="3" id="KW-0805">Transcription regulation</keyword>
<keyword evidence="12" id="KW-1185">Reference proteome</keyword>
<dbReference type="Proteomes" id="UP000230605">
    <property type="component" value="Chromosome 7"/>
</dbReference>
<dbReference type="SUPFAM" id="SSF57701">
    <property type="entry name" value="Zn2/Cys6 DNA-binding domain"/>
    <property type="match status" value="1"/>
</dbReference>
<dbReference type="PROSITE" id="PS00463">
    <property type="entry name" value="ZN2_CY6_FUNGAL_1"/>
    <property type="match status" value="1"/>
</dbReference>
<dbReference type="Pfam" id="PF00172">
    <property type="entry name" value="Zn_clus"/>
    <property type="match status" value="1"/>
</dbReference>
<evidence type="ECO:0000256" key="3">
    <source>
        <dbReference type="ARBA" id="ARBA00023015"/>
    </source>
</evidence>
<reference evidence="9 11" key="1">
    <citation type="submission" date="2015-10" db="EMBL/GenBank/DDBJ databases">
        <title>The cercosporin biosynthetic gene cluster was horizontally transferred to several fungal lineages and shown to be expanded in Cercospora beticola based on microsynteny with recipient genomes.</title>
        <authorList>
            <person name="De Jonge R."/>
            <person name="Ebert M.K."/>
            <person name="Suttle J.C."/>
            <person name="Jurick Ii W.M."/>
            <person name="Secor G.A."/>
            <person name="Thomma B.P."/>
            <person name="Van De Peer Y."/>
            <person name="Bolton M.D."/>
        </authorList>
    </citation>
    <scope>NUCLEOTIDE SEQUENCE [LARGE SCALE GENOMIC DNA]</scope>
    <source>
        <strain evidence="9 11">09-40</strain>
    </source>
</reference>
<evidence type="ECO:0000259" key="8">
    <source>
        <dbReference type="PROSITE" id="PS50048"/>
    </source>
</evidence>
<evidence type="ECO:0000256" key="5">
    <source>
        <dbReference type="ARBA" id="ARBA00023163"/>
    </source>
</evidence>
<evidence type="ECO:0000256" key="7">
    <source>
        <dbReference type="SAM" id="MobiDB-lite"/>
    </source>
</evidence>
<dbReference type="PANTHER" id="PTHR31944">
    <property type="entry name" value="HEME-RESPONSIVE ZINC FINGER TRANSCRIPTION FACTOR HAP1"/>
    <property type="match status" value="1"/>
</dbReference>
<dbReference type="InterPro" id="IPR007219">
    <property type="entry name" value="XnlR_reg_dom"/>
</dbReference>
<dbReference type="EMBL" id="LKMD01000106">
    <property type="protein sequence ID" value="PIA91853.1"/>
    <property type="molecule type" value="Genomic_DNA"/>
</dbReference>
<feature type="compositionally biased region" description="Basic and acidic residues" evidence="7">
    <location>
        <begin position="708"/>
        <end position="719"/>
    </location>
</feature>
<dbReference type="Proteomes" id="UP001302367">
    <property type="component" value="Chromosome 7"/>
</dbReference>
<dbReference type="InterPro" id="IPR036864">
    <property type="entry name" value="Zn2-C6_fun-type_DNA-bd_sf"/>
</dbReference>
<dbReference type="OrthoDB" id="4236860at2759"/>
<feature type="region of interest" description="Disordered" evidence="7">
    <location>
        <begin position="1"/>
        <end position="27"/>
    </location>
</feature>
<accession>A0A2G5HI21</accession>
<evidence type="ECO:0000313" key="10">
    <source>
        <dbReference type="EMBL" id="WPB06572.1"/>
    </source>
</evidence>
<dbReference type="PANTHER" id="PTHR31944:SF130">
    <property type="entry name" value="ZN(II)2CYS6 TRANSCRIPTION FACTO (EUROFUNG)"/>
    <property type="match status" value="1"/>
</dbReference>
<gene>
    <name evidence="9" type="ORF">CB0940_09140</name>
    <name evidence="10" type="ORF">RHO25_011229</name>
</gene>
<evidence type="ECO:0000313" key="12">
    <source>
        <dbReference type="Proteomes" id="UP001302367"/>
    </source>
</evidence>
<evidence type="ECO:0000313" key="9">
    <source>
        <dbReference type="EMBL" id="PIA91853.1"/>
    </source>
</evidence>
<feature type="domain" description="Zn(2)-C6 fungal-type" evidence="8">
    <location>
        <begin position="35"/>
        <end position="67"/>
    </location>
</feature>
<dbReference type="GO" id="GO:0000978">
    <property type="term" value="F:RNA polymerase II cis-regulatory region sequence-specific DNA binding"/>
    <property type="evidence" value="ECO:0007669"/>
    <property type="project" value="TreeGrafter"/>
</dbReference>
<dbReference type="PROSITE" id="PS50048">
    <property type="entry name" value="ZN2_CY6_FUNGAL_2"/>
    <property type="match status" value="1"/>
</dbReference>
<evidence type="ECO:0000256" key="1">
    <source>
        <dbReference type="ARBA" id="ARBA00022723"/>
    </source>
</evidence>
<keyword evidence="4" id="KW-0238">DNA-binding</keyword>
<dbReference type="InterPro" id="IPR051430">
    <property type="entry name" value="Fungal_TF_Env_Response"/>
</dbReference>
<organism evidence="9 11">
    <name type="scientific">Cercospora beticola</name>
    <name type="common">Sugarbeet leaf spot fungus</name>
    <dbReference type="NCBI Taxonomy" id="122368"/>
    <lineage>
        <taxon>Eukaryota</taxon>
        <taxon>Fungi</taxon>
        <taxon>Dikarya</taxon>
        <taxon>Ascomycota</taxon>
        <taxon>Pezizomycotina</taxon>
        <taxon>Dothideomycetes</taxon>
        <taxon>Dothideomycetidae</taxon>
        <taxon>Mycosphaerellales</taxon>
        <taxon>Mycosphaerellaceae</taxon>
        <taxon>Cercospora</taxon>
    </lineage>
</organism>
<dbReference type="CDD" id="cd12148">
    <property type="entry name" value="fungal_TF_MHR"/>
    <property type="match status" value="1"/>
</dbReference>
<proteinExistence type="predicted"/>
<dbReference type="GO" id="GO:0008270">
    <property type="term" value="F:zinc ion binding"/>
    <property type="evidence" value="ECO:0007669"/>
    <property type="project" value="InterPro"/>
</dbReference>
<dbReference type="AlphaFoldDB" id="A0A2G5HI21"/>
<keyword evidence="1" id="KW-0479">Metal-binding</keyword>
<keyword evidence="5" id="KW-0804">Transcription</keyword>
<sequence>MPTDPLLPEGRQFPRARSPDGLGGNERKRRRKVLSCYDCRRRKLQCDRAMPACGRCTKAGQASNCLYLEDSAEVPIREEPSIPTASHKLPPLYGHSTRPIAANAPSGDLLSRLEYQDGRIKQLEAALAKAGGAPVGKAHIPLTPESLAGGGAVDVAAPVQDRETTLLRGRSFKTQFHGNTHPGALIARIPELQGFTRETFEQYPALARIKEDMCTLERRREHSGSTRNPVNDEALRAMLPTKAEADVLIELYLENYGSLYNVIHQPSFWSEYAEMWNEGVSNARPFFVALLLTMMAAAQCLTPDSPQLYNGNSSMPREKAINWVPSVEDWLAVQSQKHVAAIDFQLRVVLLIAKNAVARKYKRTWTDCGNVLRFCMAAGLHRTPDLIRKPTSVLDKELRKRVWAAVTELELQAAFDRGMVSTPWSLQSDVPGPVHVHDDDLDQETQHLPALRKVNDFTPTSYLCLASESYHLRSTLNTYLNNIRQSVSFDESKRFTDEIEYHIQNIPEWSTAPTSSVVAKAMLEINLRQYILVLHDRQIRTAETKAERDFSRMILVETATKMVQSHQDLISKGYFALELLCHDQLRAGISLCHISASNPRADDALSRAIDETASRLVPLCCEMLTDKVIRFGREQRQLWILLVANAYMKAKKDPERKAVWMQEAVDRITRPFYKIMACQAEGPVESSAAARVEDRQQSVQASQHQQQRRSEVEQKHVDDSMEYYPSGGNEGAEASITGDVNPTPNFGDLDDFAAWTFEDWAFDPADLAAMNVAGQFGANGNVVGW</sequence>
<dbReference type="SMART" id="SM00066">
    <property type="entry name" value="GAL4"/>
    <property type="match status" value="1"/>
</dbReference>
<keyword evidence="6" id="KW-0539">Nucleus</keyword>
<reference evidence="10 12" key="2">
    <citation type="submission" date="2023-09" db="EMBL/GenBank/DDBJ databases">
        <title>Complete-Gapless Cercospora beticola genome.</title>
        <authorList>
            <person name="Wyatt N.A."/>
            <person name="Spanner R.E."/>
            <person name="Bolton M.D."/>
        </authorList>
    </citation>
    <scope>NUCLEOTIDE SEQUENCE [LARGE SCALE GENOMIC DNA]</scope>
    <source>
        <strain evidence="10">Cb09-40</strain>
    </source>
</reference>
<evidence type="ECO:0000256" key="6">
    <source>
        <dbReference type="ARBA" id="ARBA00023242"/>
    </source>
</evidence>
<dbReference type="GO" id="GO:0005634">
    <property type="term" value="C:nucleus"/>
    <property type="evidence" value="ECO:0007669"/>
    <property type="project" value="TreeGrafter"/>
</dbReference>
<dbReference type="InterPro" id="IPR001138">
    <property type="entry name" value="Zn2Cys6_DnaBD"/>
</dbReference>
<dbReference type="Gene3D" id="4.10.240.10">
    <property type="entry name" value="Zn(2)-C6 fungal-type DNA-binding domain"/>
    <property type="match status" value="1"/>
</dbReference>
<dbReference type="CDD" id="cd00067">
    <property type="entry name" value="GAL4"/>
    <property type="match status" value="1"/>
</dbReference>
<name>A0A2G5HI21_CERBT</name>
<dbReference type="GO" id="GO:0001228">
    <property type="term" value="F:DNA-binding transcription activator activity, RNA polymerase II-specific"/>
    <property type="evidence" value="ECO:0007669"/>
    <property type="project" value="TreeGrafter"/>
</dbReference>
<evidence type="ECO:0000313" key="11">
    <source>
        <dbReference type="Proteomes" id="UP000230605"/>
    </source>
</evidence>
<keyword evidence="2" id="KW-0862">Zinc</keyword>
<feature type="region of interest" description="Disordered" evidence="7">
    <location>
        <begin position="686"/>
        <end position="720"/>
    </location>
</feature>
<protein>
    <recommendedName>
        <fullName evidence="8">Zn(2)-C6 fungal-type domain-containing protein</fullName>
    </recommendedName>
</protein>
<evidence type="ECO:0000256" key="4">
    <source>
        <dbReference type="ARBA" id="ARBA00023125"/>
    </source>
</evidence>